<dbReference type="EMBL" id="MAXA01000234">
    <property type="protein sequence ID" value="OHV24677.1"/>
    <property type="molecule type" value="Genomic_DNA"/>
</dbReference>
<dbReference type="Proteomes" id="UP000179769">
    <property type="component" value="Unassembled WGS sequence"/>
</dbReference>
<evidence type="ECO:0000313" key="2">
    <source>
        <dbReference type="Proteomes" id="UP000179769"/>
    </source>
</evidence>
<keyword evidence="2" id="KW-1185">Reference proteome</keyword>
<organism evidence="1 2">
    <name type="scientific">Parafrankia soli</name>
    <dbReference type="NCBI Taxonomy" id="2599596"/>
    <lineage>
        <taxon>Bacteria</taxon>
        <taxon>Bacillati</taxon>
        <taxon>Actinomycetota</taxon>
        <taxon>Actinomycetes</taxon>
        <taxon>Frankiales</taxon>
        <taxon>Frankiaceae</taxon>
        <taxon>Parafrankia</taxon>
    </lineage>
</organism>
<evidence type="ECO:0000313" key="1">
    <source>
        <dbReference type="EMBL" id="OHV24677.1"/>
    </source>
</evidence>
<sequence>MLTPFDDYPVHQTPLPVAHVEGGHPDHYDRFWFNGYDGEMYFALALGLYPNRGIIDAAFSVVHDDVQRSVFASGRIPLDRTETRVGPISVEIVEPLRVNRIRVDAAEHGLVADLTAVARTPAYEEPRTSQHDGTRLLTDSTRATQMVSWTGQLTAGGEDVRIRTGTYGTKDRSWGVRGLVDRIPGAPRSATPQVFFLWAPLNFADECLHYMVMEDEAGNPWTDTAAVLPVLAEGGSVFGPDTGIRRLRGVRHQIRWAPGLRRSNGAALILGEGEAVELEPLLSFRMKGAGYLHPTWAHGRWHDELAVGGEAHKVAELDVLAIDCVHVQQVVRATWGGRVGLGVLEQAVIGPYRPGGFRDLLDGAPSAPSAPGV</sequence>
<dbReference type="OrthoDB" id="333076at2"/>
<reference evidence="2" key="1">
    <citation type="submission" date="2016-07" db="EMBL/GenBank/DDBJ databases">
        <title>Frankia sp. NRRL B-16219 Genome sequencing.</title>
        <authorList>
            <person name="Ghodhbane-Gtari F."/>
            <person name="Swanson E."/>
            <person name="Gueddou A."/>
            <person name="Louati M."/>
            <person name="Nouioui I."/>
            <person name="Hezbri K."/>
            <person name="Abebe-Akele F."/>
            <person name="Simpson S."/>
            <person name="Morris K."/>
            <person name="Thomas K."/>
            <person name="Gtari M."/>
            <person name="Tisa L.S."/>
        </authorList>
    </citation>
    <scope>NUCLEOTIDE SEQUENCE [LARGE SCALE GENOMIC DNA]</scope>
    <source>
        <strain evidence="2">NRRL B-16219</strain>
    </source>
</reference>
<gene>
    <name evidence="1" type="ORF">BBK14_23155</name>
</gene>
<protein>
    <recommendedName>
        <fullName evidence="3">AttH domain-containing protein</fullName>
    </recommendedName>
</protein>
<accession>A0A1S1PTL7</accession>
<dbReference type="AlphaFoldDB" id="A0A1S1PTL7"/>
<name>A0A1S1PTL7_9ACTN</name>
<dbReference type="RefSeq" id="WP_071065468.1">
    <property type="nucleotide sequence ID" value="NZ_MAXA01000234.1"/>
</dbReference>
<proteinExistence type="predicted"/>
<evidence type="ECO:0008006" key="3">
    <source>
        <dbReference type="Google" id="ProtNLM"/>
    </source>
</evidence>
<comment type="caution">
    <text evidence="1">The sequence shown here is derived from an EMBL/GenBank/DDBJ whole genome shotgun (WGS) entry which is preliminary data.</text>
</comment>